<comment type="similarity">
    <text evidence="1">Belongs to the D-isomer specific 2-hydroxyacid dehydrogenase family.</text>
</comment>
<accession>A0A382L474</accession>
<evidence type="ECO:0000256" key="3">
    <source>
        <dbReference type="ARBA" id="ARBA00023002"/>
    </source>
</evidence>
<evidence type="ECO:0000256" key="4">
    <source>
        <dbReference type="ARBA" id="ARBA00023027"/>
    </source>
</evidence>
<keyword evidence="3" id="KW-0560">Oxidoreductase</keyword>
<keyword evidence="2" id="KW-0028">Amino-acid biosynthesis</keyword>
<evidence type="ECO:0000256" key="2">
    <source>
        <dbReference type="ARBA" id="ARBA00022605"/>
    </source>
</evidence>
<dbReference type="AlphaFoldDB" id="A0A382L474"/>
<dbReference type="InterPro" id="IPR036291">
    <property type="entry name" value="NAD(P)-bd_dom_sf"/>
</dbReference>
<dbReference type="InterPro" id="IPR006139">
    <property type="entry name" value="D-isomer_2_OHA_DH_cat_dom"/>
</dbReference>
<dbReference type="PANTHER" id="PTHR42789">
    <property type="entry name" value="D-ISOMER SPECIFIC 2-HYDROXYACID DEHYDROGENASE FAMILY PROTEIN (AFU_ORTHOLOGUE AFUA_6G10090)"/>
    <property type="match status" value="1"/>
</dbReference>
<dbReference type="SUPFAM" id="SSF52283">
    <property type="entry name" value="Formate/glycerate dehydrogenase catalytic domain-like"/>
    <property type="match status" value="1"/>
</dbReference>
<dbReference type="InterPro" id="IPR029752">
    <property type="entry name" value="D-isomer_DH_CS1"/>
</dbReference>
<evidence type="ECO:0000259" key="5">
    <source>
        <dbReference type="Pfam" id="PF00389"/>
    </source>
</evidence>
<dbReference type="InterPro" id="IPR050857">
    <property type="entry name" value="D-2-hydroxyacid_DH"/>
</dbReference>
<sequence length="223" mass="25244">MFRVLITGDIHPKGIKNLEQEIDIEIQFSPDLPYEEVLRIIRPYHCILSRSETRITRELIEAAPELKVIARAGVGVGNIDVEYATERGILVINTPGKNTNSAAELTMGLLLSAFRKIIPAHQNMQSLNWERHRFNGGELLNKCLGVIGLGNVGHRVARYANAFEMKVQAFDPYLSDEIFERHGVQKVDWITLLSTSDVITPHVPLNSETREMISEKEIERMKS</sequence>
<dbReference type="GO" id="GO:0016616">
    <property type="term" value="F:oxidoreductase activity, acting on the CH-OH group of donors, NAD or NADP as acceptor"/>
    <property type="evidence" value="ECO:0007669"/>
    <property type="project" value="InterPro"/>
</dbReference>
<organism evidence="6">
    <name type="scientific">marine metagenome</name>
    <dbReference type="NCBI Taxonomy" id="408172"/>
    <lineage>
        <taxon>unclassified sequences</taxon>
        <taxon>metagenomes</taxon>
        <taxon>ecological metagenomes</taxon>
    </lineage>
</organism>
<dbReference type="Gene3D" id="3.40.50.720">
    <property type="entry name" value="NAD(P)-binding Rossmann-like Domain"/>
    <property type="match status" value="2"/>
</dbReference>
<gene>
    <name evidence="6" type="ORF">METZ01_LOCUS284380</name>
</gene>
<proteinExistence type="inferred from homology"/>
<protein>
    <recommendedName>
        <fullName evidence="5">D-isomer specific 2-hydroxyacid dehydrogenase catalytic domain-containing protein</fullName>
    </recommendedName>
</protein>
<dbReference type="EMBL" id="UINC01084669">
    <property type="protein sequence ID" value="SVC31526.1"/>
    <property type="molecule type" value="Genomic_DNA"/>
</dbReference>
<dbReference type="Pfam" id="PF00389">
    <property type="entry name" value="2-Hacid_dh"/>
    <property type="match status" value="1"/>
</dbReference>
<name>A0A382L474_9ZZZZ</name>
<reference evidence="6" key="1">
    <citation type="submission" date="2018-05" db="EMBL/GenBank/DDBJ databases">
        <authorList>
            <person name="Lanie J.A."/>
            <person name="Ng W.-L."/>
            <person name="Kazmierczak K.M."/>
            <person name="Andrzejewski T.M."/>
            <person name="Davidsen T.M."/>
            <person name="Wayne K.J."/>
            <person name="Tettelin H."/>
            <person name="Glass J.I."/>
            <person name="Rusch D."/>
            <person name="Podicherti R."/>
            <person name="Tsui H.-C.T."/>
            <person name="Winkler M.E."/>
        </authorList>
    </citation>
    <scope>NUCLEOTIDE SEQUENCE</scope>
</reference>
<evidence type="ECO:0000256" key="1">
    <source>
        <dbReference type="ARBA" id="ARBA00005854"/>
    </source>
</evidence>
<keyword evidence="4" id="KW-0520">NAD</keyword>
<evidence type="ECO:0000313" key="6">
    <source>
        <dbReference type="EMBL" id="SVC31526.1"/>
    </source>
</evidence>
<dbReference type="PROSITE" id="PS00065">
    <property type="entry name" value="D_2_HYDROXYACID_DH_1"/>
    <property type="match status" value="1"/>
</dbReference>
<feature type="non-terminal residue" evidence="6">
    <location>
        <position position="223"/>
    </location>
</feature>
<dbReference type="GO" id="GO:0051287">
    <property type="term" value="F:NAD binding"/>
    <property type="evidence" value="ECO:0007669"/>
    <property type="project" value="InterPro"/>
</dbReference>
<dbReference type="GO" id="GO:0008652">
    <property type="term" value="P:amino acid biosynthetic process"/>
    <property type="evidence" value="ECO:0007669"/>
    <property type="project" value="UniProtKB-KW"/>
</dbReference>
<dbReference type="SUPFAM" id="SSF51735">
    <property type="entry name" value="NAD(P)-binding Rossmann-fold domains"/>
    <property type="match status" value="1"/>
</dbReference>
<dbReference type="PANTHER" id="PTHR42789:SF1">
    <property type="entry name" value="D-ISOMER SPECIFIC 2-HYDROXYACID DEHYDROGENASE FAMILY PROTEIN (AFU_ORTHOLOGUE AFUA_6G10090)"/>
    <property type="match status" value="1"/>
</dbReference>
<feature type="domain" description="D-isomer specific 2-hydroxyacid dehydrogenase catalytic" evidence="5">
    <location>
        <begin position="4"/>
        <end position="198"/>
    </location>
</feature>